<dbReference type="AlphaFoldDB" id="A0A6G1CAR7"/>
<feature type="region of interest" description="Disordered" evidence="2">
    <location>
        <begin position="128"/>
        <end position="154"/>
    </location>
</feature>
<accession>A0A6G1CAR7</accession>
<dbReference type="OrthoDB" id="1649877at2759"/>
<gene>
    <name evidence="4" type="ORF">E2562_000457</name>
</gene>
<dbReference type="Pfam" id="PF00240">
    <property type="entry name" value="ubiquitin"/>
    <property type="match status" value="2"/>
</dbReference>
<dbReference type="SUPFAM" id="SSF54236">
    <property type="entry name" value="Ubiquitin-like"/>
    <property type="match status" value="2"/>
</dbReference>
<feature type="domain" description="Ubiquitin-like" evidence="3">
    <location>
        <begin position="164"/>
        <end position="221"/>
    </location>
</feature>
<comment type="caution">
    <text evidence="4">The sequence shown here is derived from an EMBL/GenBank/DDBJ whole genome shotgun (WGS) entry which is preliminary data.</text>
</comment>
<dbReference type="GO" id="GO:0003729">
    <property type="term" value="F:mRNA binding"/>
    <property type="evidence" value="ECO:0007669"/>
    <property type="project" value="UniProtKB-ARBA"/>
</dbReference>
<dbReference type="PANTHER" id="PTHR10666">
    <property type="entry name" value="UBIQUITIN"/>
    <property type="match status" value="1"/>
</dbReference>
<dbReference type="InterPro" id="IPR000626">
    <property type="entry name" value="Ubiquitin-like_dom"/>
</dbReference>
<dbReference type="CDD" id="cd17039">
    <property type="entry name" value="Ubl_ubiquitin_like"/>
    <property type="match status" value="1"/>
</dbReference>
<reference evidence="4 5" key="1">
    <citation type="submission" date="2019-11" db="EMBL/GenBank/DDBJ databases">
        <title>Whole genome sequence of Oryza granulata.</title>
        <authorList>
            <person name="Li W."/>
        </authorList>
    </citation>
    <scope>NUCLEOTIDE SEQUENCE [LARGE SCALE GENOMIC DNA]</scope>
    <source>
        <strain evidence="5">cv. Menghai</strain>
        <tissue evidence="4">Leaf</tissue>
    </source>
</reference>
<evidence type="ECO:0000256" key="2">
    <source>
        <dbReference type="SAM" id="MobiDB-lite"/>
    </source>
</evidence>
<evidence type="ECO:0000313" key="5">
    <source>
        <dbReference type="Proteomes" id="UP000479710"/>
    </source>
</evidence>
<dbReference type="PROSITE" id="PS50053">
    <property type="entry name" value="UBIQUITIN_2"/>
    <property type="match status" value="2"/>
</dbReference>
<organism evidence="4 5">
    <name type="scientific">Oryza meyeriana var. granulata</name>
    <dbReference type="NCBI Taxonomy" id="110450"/>
    <lineage>
        <taxon>Eukaryota</taxon>
        <taxon>Viridiplantae</taxon>
        <taxon>Streptophyta</taxon>
        <taxon>Embryophyta</taxon>
        <taxon>Tracheophyta</taxon>
        <taxon>Spermatophyta</taxon>
        <taxon>Magnoliopsida</taxon>
        <taxon>Liliopsida</taxon>
        <taxon>Poales</taxon>
        <taxon>Poaceae</taxon>
        <taxon>BOP clade</taxon>
        <taxon>Oryzoideae</taxon>
        <taxon>Oryzeae</taxon>
        <taxon>Oryzinae</taxon>
        <taxon>Oryza</taxon>
        <taxon>Oryza meyeriana</taxon>
    </lineage>
</organism>
<evidence type="ECO:0000313" key="4">
    <source>
        <dbReference type="EMBL" id="KAF0897745.1"/>
    </source>
</evidence>
<protein>
    <recommendedName>
        <fullName evidence="3">Ubiquitin-like domain-containing protein</fullName>
    </recommendedName>
</protein>
<dbReference type="Gene3D" id="3.10.20.90">
    <property type="entry name" value="Phosphatidylinositol 3-kinase Catalytic Subunit, Chain A, domain 1"/>
    <property type="match status" value="2"/>
</dbReference>
<feature type="domain" description="Ubiquitin-like" evidence="3">
    <location>
        <begin position="36"/>
        <end position="104"/>
    </location>
</feature>
<feature type="region of interest" description="Disordered" evidence="2">
    <location>
        <begin position="1"/>
        <end position="22"/>
    </location>
</feature>
<dbReference type="InterPro" id="IPR019956">
    <property type="entry name" value="Ubiquitin_dom"/>
</dbReference>
<evidence type="ECO:0000256" key="1">
    <source>
        <dbReference type="ARBA" id="ARBA00022499"/>
    </source>
</evidence>
<proteinExistence type="predicted"/>
<sequence length="221" mass="24667">MWRHWRPLGSRERAAKAPASPSMKAHRFNGHYNGHKHSDGMVTATSTVTTTNTSSNNIQDVKAMIEGKEGIPPSDQSLFVRGKHLEDCCTLSDYEINEHTILHLHGGGADPNVSVIEETRRPSLLLENPSPVHQGLRRRHSSLKSYEDHDGQLDSGRVGEDMKFVLRIKTNTNKMLTLSVKSSNTVQDVKATIQCKEGIPPCDQRLICRGMQLEIHRTLGD</sequence>
<keyword evidence="5" id="KW-1185">Reference proteome</keyword>
<feature type="compositionally biased region" description="Basic and acidic residues" evidence="2">
    <location>
        <begin position="145"/>
        <end position="154"/>
    </location>
</feature>
<dbReference type="Proteomes" id="UP000479710">
    <property type="component" value="Unassembled WGS sequence"/>
</dbReference>
<name>A0A6G1CAR7_9ORYZ</name>
<keyword evidence="1" id="KW-1017">Isopeptide bond</keyword>
<dbReference type="InterPro" id="IPR050158">
    <property type="entry name" value="Ubiquitin_ubiquitin-like"/>
</dbReference>
<dbReference type="SMART" id="SM00213">
    <property type="entry name" value="UBQ"/>
    <property type="match status" value="2"/>
</dbReference>
<dbReference type="PRINTS" id="PR00348">
    <property type="entry name" value="UBIQUITIN"/>
</dbReference>
<evidence type="ECO:0000259" key="3">
    <source>
        <dbReference type="PROSITE" id="PS50053"/>
    </source>
</evidence>
<dbReference type="InterPro" id="IPR029071">
    <property type="entry name" value="Ubiquitin-like_domsf"/>
</dbReference>
<dbReference type="EMBL" id="SPHZ02000009">
    <property type="protein sequence ID" value="KAF0897745.1"/>
    <property type="molecule type" value="Genomic_DNA"/>
</dbReference>